<dbReference type="SUPFAM" id="SSF52540">
    <property type="entry name" value="P-loop containing nucleoside triphosphate hydrolases"/>
    <property type="match status" value="2"/>
</dbReference>
<comment type="caution">
    <text evidence="3">The sequence shown here is derived from an EMBL/GenBank/DDBJ whole genome shotgun (WGS) entry which is preliminary data.</text>
</comment>
<dbReference type="Proteomes" id="UP001144110">
    <property type="component" value="Unassembled WGS sequence"/>
</dbReference>
<feature type="coiled-coil region" evidence="1">
    <location>
        <begin position="721"/>
        <end position="759"/>
    </location>
</feature>
<dbReference type="PANTHER" id="PTHR32114:SF2">
    <property type="entry name" value="ABC TRANSPORTER ABCH.3"/>
    <property type="match status" value="1"/>
</dbReference>
<dbReference type="GO" id="GO:0016887">
    <property type="term" value="F:ATP hydrolysis activity"/>
    <property type="evidence" value="ECO:0007669"/>
    <property type="project" value="InterPro"/>
</dbReference>
<name>A0AAE3P5W7_9BACT</name>
<evidence type="ECO:0000256" key="1">
    <source>
        <dbReference type="SAM" id="Coils"/>
    </source>
</evidence>
<proteinExistence type="predicted"/>
<reference evidence="3" key="1">
    <citation type="submission" date="2022-11" db="EMBL/GenBank/DDBJ databases">
        <title>Candidatus Alkanophaga archaea from heated hydrothermal vent sediment oxidize petroleum alkanes.</title>
        <authorList>
            <person name="Zehnle H."/>
            <person name="Laso-Perez R."/>
            <person name="Lipp J."/>
            <person name="Teske A."/>
            <person name="Wegener G."/>
        </authorList>
    </citation>
    <scope>NUCLEOTIDE SEQUENCE</scope>
    <source>
        <strain evidence="3">MCA70</strain>
    </source>
</reference>
<feature type="coiled-coil region" evidence="1">
    <location>
        <begin position="804"/>
        <end position="831"/>
    </location>
</feature>
<evidence type="ECO:0000313" key="4">
    <source>
        <dbReference type="Proteomes" id="UP001144110"/>
    </source>
</evidence>
<dbReference type="EMBL" id="JAPHEG010000008">
    <property type="protein sequence ID" value="MDF2954228.1"/>
    <property type="molecule type" value="Genomic_DNA"/>
</dbReference>
<dbReference type="Pfam" id="PF13476">
    <property type="entry name" value="AAA_23"/>
    <property type="match status" value="1"/>
</dbReference>
<organism evidence="3 4">
    <name type="scientific">Candidatus Thermodesulfobacterium syntrophicum</name>
    <dbReference type="NCBI Taxonomy" id="3060442"/>
    <lineage>
        <taxon>Bacteria</taxon>
        <taxon>Pseudomonadati</taxon>
        <taxon>Thermodesulfobacteriota</taxon>
        <taxon>Thermodesulfobacteria</taxon>
        <taxon>Thermodesulfobacteriales</taxon>
        <taxon>Thermodesulfobacteriaceae</taxon>
        <taxon>Thermodesulfobacterium</taxon>
    </lineage>
</organism>
<keyword evidence="3" id="KW-0540">Nuclease</keyword>
<feature type="domain" description="Rad50/SbcC-type AAA" evidence="2">
    <location>
        <begin position="6"/>
        <end position="234"/>
    </location>
</feature>
<sequence length="1002" mass="118985">MKPLYLSIKGFGPYLQVEIGEEDFKFLVENKLFLISGEIGAGKTTLFDAIVYALYGESTVEGRNPADLISHFIKNKPNIIPEINFKFSLDGKIYQIIRRPPLGRRTESVSLWIENRLFSSKKGEIKNKIKELIGLDAKQFKKVFLIPQGEYRKILLAKKEEREALLETIFETSLFSHLEDFLKIKLKKIKELYQSLSKREEDLKNIAQISDLEELKNKIKELKNKQKSLAEKLKLLFYKKEKIEKEIKELENIFQLYKEIKDLSEKLKNLKSKEEKIQAKKELLKKLKVLKDHQIFYENFEKLKKELKDNHYRKKKLSNTLFKIQNDLKTLEEETKNLLQYEKDIEEKKQELKSLKDLENRFIERVKLQKRLKEIIYLLQKRSEELKNLQDRIKLVKEKIEKSFEKKDKVNKALILVREKEKIAELFNNFEEYERLIPELKRSEKKIKELIEHCEKLEKVKEDLEIKNRAQYLAKFLKKGEPCPVCGSTFHPSPIKEKNFFKNLKSVEKEIFEKKELLEKEKEMFYTLKAKIKRVSEILQNQDKNELHKKYKKIEEELLQLPKDYLSNLSEDKVKNLNTFLENKIKDLKTQLNFLEKKELKVKEEIEKLKNEEISIKERLRVFQELFINFSSFEDLKFKIEALQREIEVWENRKKTLENKFLFLREEKIKIESELKNTEKILKEKSTEYKKNVLKLIDLKVNGFITSINDFKNYITVIPQIENIEKEIQSYFYEVEIIQRKLEENNKKLEICKKNWEKVLNKSLNEDTLTQKLESMYKEKGILEESLGKINKDIGSLERDILHLQEILITYEKIKEEKKGLEKEYPLLETLYNIIVGKNKKGVSFHSFVLSLFAQLILKRANFYLKDFSFGRYKFIEDEILQKKFTLEVFDHYTGSKRETKTLSGGESFLATLSLALGTSDVILNLYRTRPFESLFIDEGFGSLDENSLEKVVNTLLNLAHQSGRIIGIISHLKDLKEKFPAVVEVYKNQFSGSYIKINKSL</sequence>
<dbReference type="GO" id="GO:0004527">
    <property type="term" value="F:exonuclease activity"/>
    <property type="evidence" value="ECO:0007669"/>
    <property type="project" value="UniProtKB-KW"/>
</dbReference>
<evidence type="ECO:0000259" key="2">
    <source>
        <dbReference type="Pfam" id="PF13476"/>
    </source>
</evidence>
<dbReference type="Pfam" id="PF13558">
    <property type="entry name" value="SbcC_Walker_B"/>
    <property type="match status" value="1"/>
</dbReference>
<dbReference type="AlphaFoldDB" id="A0AAE3P5W7"/>
<feature type="coiled-coil region" evidence="1">
    <location>
        <begin position="186"/>
        <end position="467"/>
    </location>
</feature>
<dbReference type="InterPro" id="IPR027417">
    <property type="entry name" value="P-loop_NTPase"/>
</dbReference>
<protein>
    <submittedName>
        <fullName evidence="3">DNA repair exonuclease SbcCD ATPase subunit</fullName>
    </submittedName>
</protein>
<keyword evidence="3" id="KW-0378">Hydrolase</keyword>
<dbReference type="PANTHER" id="PTHR32114">
    <property type="entry name" value="ABC TRANSPORTER ABCH.3"/>
    <property type="match status" value="1"/>
</dbReference>
<accession>A0AAE3P5W7</accession>
<evidence type="ECO:0000313" key="3">
    <source>
        <dbReference type="EMBL" id="MDF2954228.1"/>
    </source>
</evidence>
<keyword evidence="1" id="KW-0175">Coiled coil</keyword>
<dbReference type="GO" id="GO:0006302">
    <property type="term" value="P:double-strand break repair"/>
    <property type="evidence" value="ECO:0007669"/>
    <property type="project" value="InterPro"/>
</dbReference>
<feature type="coiled-coil region" evidence="1">
    <location>
        <begin position="571"/>
        <end position="688"/>
    </location>
</feature>
<dbReference type="InterPro" id="IPR038729">
    <property type="entry name" value="Rad50/SbcC_AAA"/>
</dbReference>
<dbReference type="Gene3D" id="3.40.50.300">
    <property type="entry name" value="P-loop containing nucleotide triphosphate hydrolases"/>
    <property type="match status" value="2"/>
</dbReference>
<gene>
    <name evidence="3" type="ORF">OD816_001473</name>
</gene>
<keyword evidence="3" id="KW-0269">Exonuclease</keyword>